<protein>
    <submittedName>
        <fullName evidence="1">Uncharacterized protein</fullName>
    </submittedName>
</protein>
<geneLocation type="plasmid" evidence="1 2">
    <name>pREB1</name>
</geneLocation>
<dbReference type="Proteomes" id="UP000000268">
    <property type="component" value="Plasmid pREB1"/>
</dbReference>
<gene>
    <name evidence="1" type="ordered locus">AM1_A0319</name>
</gene>
<name>A8ZKW9_ACAM1</name>
<dbReference type="EMBL" id="CP000838">
    <property type="protein sequence ID" value="ABW31437.1"/>
    <property type="molecule type" value="Genomic_DNA"/>
</dbReference>
<sequence length="38" mass="4464">MYPQGFHAILIHRQWDSPTQSIFSKSTSPQLPIEPDFY</sequence>
<dbReference type="KEGG" id="amr:AM1_A0319"/>
<proteinExistence type="predicted"/>
<keyword evidence="2" id="KW-1185">Reference proteome</keyword>
<organism evidence="1 2">
    <name type="scientific">Acaryochloris marina (strain MBIC 11017)</name>
    <dbReference type="NCBI Taxonomy" id="329726"/>
    <lineage>
        <taxon>Bacteria</taxon>
        <taxon>Bacillati</taxon>
        <taxon>Cyanobacteriota</taxon>
        <taxon>Cyanophyceae</taxon>
        <taxon>Acaryochloridales</taxon>
        <taxon>Acaryochloridaceae</taxon>
        <taxon>Acaryochloris</taxon>
    </lineage>
</organism>
<evidence type="ECO:0000313" key="2">
    <source>
        <dbReference type="Proteomes" id="UP000000268"/>
    </source>
</evidence>
<dbReference type="AlphaFoldDB" id="A8ZKW9"/>
<reference evidence="1 2" key="1">
    <citation type="journal article" date="2008" name="Proc. Natl. Acad. Sci. U.S.A.">
        <title>Niche adaptation and genome expansion in the chlorophyll d-producing cyanobacterium Acaryochloris marina.</title>
        <authorList>
            <person name="Swingley W.D."/>
            <person name="Chen M."/>
            <person name="Cheung P.C."/>
            <person name="Conrad A.L."/>
            <person name="Dejesa L.C."/>
            <person name="Hao J."/>
            <person name="Honchak B.M."/>
            <person name="Karbach L.E."/>
            <person name="Kurdoglu A."/>
            <person name="Lahiri S."/>
            <person name="Mastrian S.D."/>
            <person name="Miyashita H."/>
            <person name="Page L."/>
            <person name="Ramakrishna P."/>
            <person name="Satoh S."/>
            <person name="Sattley W.M."/>
            <person name="Shimada Y."/>
            <person name="Taylor H.L."/>
            <person name="Tomo T."/>
            <person name="Tsuchiya T."/>
            <person name="Wang Z.T."/>
            <person name="Raymond J."/>
            <person name="Mimuro M."/>
            <person name="Blankenship R.E."/>
            <person name="Touchman J.W."/>
        </authorList>
    </citation>
    <scope>NUCLEOTIDE SEQUENCE [LARGE SCALE GENOMIC DNA]</scope>
    <source>
        <strain evidence="2">MBIC 11017</strain>
        <plasmid evidence="2">Plasmid pREB1</plasmid>
    </source>
</reference>
<evidence type="ECO:0000313" key="1">
    <source>
        <dbReference type="EMBL" id="ABW31437.1"/>
    </source>
</evidence>
<accession>A8ZKW9</accession>
<dbReference type="HOGENOM" id="CLU_3323269_0_0_3"/>
<keyword evidence="1" id="KW-0614">Plasmid</keyword>